<dbReference type="Pfam" id="PF02245">
    <property type="entry name" value="Pur_DNA_glyco"/>
    <property type="match status" value="1"/>
</dbReference>
<evidence type="ECO:0000256" key="1">
    <source>
        <dbReference type="ARBA" id="ARBA00009232"/>
    </source>
</evidence>
<protein>
    <recommendedName>
        <fullName evidence="5">Putative 3-methyladenine DNA glycosylase</fullName>
        <ecNumber evidence="5">3.2.2.-</ecNumber>
    </recommendedName>
</protein>
<dbReference type="NCBIfam" id="NF002003">
    <property type="entry name" value="PRK00802.1-3"/>
    <property type="match status" value="1"/>
</dbReference>
<dbReference type="EC" id="3.2.2.-" evidence="5"/>
<evidence type="ECO:0000256" key="3">
    <source>
        <dbReference type="ARBA" id="ARBA00022801"/>
    </source>
</evidence>
<keyword evidence="2 5" id="KW-0227">DNA damage</keyword>
<dbReference type="InterPro" id="IPR011034">
    <property type="entry name" value="Formyl_transferase-like_C_sf"/>
</dbReference>
<sequence>MTADVPTADAADPLAAVPLGPVVEAAFFRRPAPELAPALLGLELVHETPQGLASGIIVEVEAYAGPEDKGAHSYGGRRTARTEVMFGPGGHAYVFSIYGMHFCFNVVAAEPGQPHAVLVRALEPRRGLALMARRRRQAGDPRRLPPRVLTGGPGRLCQALGITRAQYGLPLFDPASPLRLHRPNPPFPVGTVARGPRINIDYAGEWRRVPWRFWIEGNPHVSRP</sequence>
<keyword evidence="4 5" id="KW-0234">DNA repair</keyword>
<comment type="similarity">
    <text evidence="1 5">Belongs to the DNA glycosylase MPG family.</text>
</comment>
<dbReference type="Gene3D" id="3.10.300.10">
    <property type="entry name" value="Methylpurine-DNA glycosylase (MPG)"/>
    <property type="match status" value="1"/>
</dbReference>
<dbReference type="HAMAP" id="MF_00527">
    <property type="entry name" value="3MGH"/>
    <property type="match status" value="1"/>
</dbReference>
<dbReference type="CDD" id="cd00540">
    <property type="entry name" value="AAG"/>
    <property type="match status" value="1"/>
</dbReference>
<evidence type="ECO:0000313" key="7">
    <source>
        <dbReference type="Proteomes" id="UP001304683"/>
    </source>
</evidence>
<evidence type="ECO:0000313" key="6">
    <source>
        <dbReference type="EMBL" id="WPD18092.1"/>
    </source>
</evidence>
<keyword evidence="7" id="KW-1185">Reference proteome</keyword>
<proteinExistence type="inferred from homology"/>
<name>A0ABZ0QMS3_9FIRM</name>
<dbReference type="Proteomes" id="UP001304683">
    <property type="component" value="Chromosome"/>
</dbReference>
<gene>
    <name evidence="6" type="ORF">Q5761_06760</name>
</gene>
<reference evidence="6 7" key="1">
    <citation type="submission" date="2023-08" db="EMBL/GenBank/DDBJ databases">
        <title>Genome sequence of Thermaerobacter compostii strain Ins1, a spore-forming filamentous bacterium isolated from a deep geothermal reservoir.</title>
        <authorList>
            <person name="Bregnard D."/>
            <person name="Gonzalez D."/>
            <person name="Junier P."/>
        </authorList>
    </citation>
    <scope>NUCLEOTIDE SEQUENCE [LARGE SCALE GENOMIC DNA]</scope>
    <source>
        <strain evidence="6 7">Ins1</strain>
    </source>
</reference>
<dbReference type="InterPro" id="IPR003180">
    <property type="entry name" value="MPG"/>
</dbReference>
<evidence type="ECO:0000256" key="4">
    <source>
        <dbReference type="ARBA" id="ARBA00023204"/>
    </source>
</evidence>
<dbReference type="SUPFAM" id="SSF50486">
    <property type="entry name" value="FMT C-terminal domain-like"/>
    <property type="match status" value="1"/>
</dbReference>
<organism evidence="6 7">
    <name type="scientific">Thermaerobacter composti</name>
    <dbReference type="NCBI Taxonomy" id="554949"/>
    <lineage>
        <taxon>Bacteria</taxon>
        <taxon>Bacillati</taxon>
        <taxon>Bacillota</taxon>
        <taxon>Clostridia</taxon>
        <taxon>Eubacteriales</taxon>
        <taxon>Clostridiales Family XVII. Incertae Sedis</taxon>
        <taxon>Thermaerobacter</taxon>
    </lineage>
</organism>
<dbReference type="GO" id="GO:0016798">
    <property type="term" value="F:hydrolase activity, acting on glycosyl bonds"/>
    <property type="evidence" value="ECO:0007669"/>
    <property type="project" value="UniProtKB-KW"/>
</dbReference>
<dbReference type="RefSeq" id="WP_318749971.1">
    <property type="nucleotide sequence ID" value="NZ_CP132508.1"/>
</dbReference>
<keyword evidence="3 5" id="KW-0378">Hydrolase</keyword>
<keyword evidence="6" id="KW-0326">Glycosidase</keyword>
<evidence type="ECO:0000256" key="2">
    <source>
        <dbReference type="ARBA" id="ARBA00022763"/>
    </source>
</evidence>
<evidence type="ECO:0000256" key="5">
    <source>
        <dbReference type="HAMAP-Rule" id="MF_00527"/>
    </source>
</evidence>
<dbReference type="PANTHER" id="PTHR10429:SF0">
    <property type="entry name" value="DNA-3-METHYLADENINE GLYCOSYLASE"/>
    <property type="match status" value="1"/>
</dbReference>
<dbReference type="EMBL" id="CP132508">
    <property type="protein sequence ID" value="WPD18092.1"/>
    <property type="molecule type" value="Genomic_DNA"/>
</dbReference>
<accession>A0ABZ0QMS3</accession>
<dbReference type="PANTHER" id="PTHR10429">
    <property type="entry name" value="DNA-3-METHYLADENINE GLYCOSYLASE"/>
    <property type="match status" value="1"/>
</dbReference>
<dbReference type="InterPro" id="IPR036995">
    <property type="entry name" value="MPG_sf"/>
</dbReference>
<dbReference type="NCBIfam" id="TIGR00567">
    <property type="entry name" value="3mg"/>
    <property type="match status" value="1"/>
</dbReference>